<organism evidence="2 3">
    <name type="scientific">Paenibacillus profundus</name>
    <dbReference type="NCBI Taxonomy" id="1173085"/>
    <lineage>
        <taxon>Bacteria</taxon>
        <taxon>Bacillati</taxon>
        <taxon>Bacillota</taxon>
        <taxon>Bacilli</taxon>
        <taxon>Bacillales</taxon>
        <taxon>Paenibacillaceae</taxon>
        <taxon>Paenibacillus</taxon>
    </lineage>
</organism>
<name>A0ABS8Y9M4_9BACL</name>
<evidence type="ECO:0000256" key="1">
    <source>
        <dbReference type="SAM" id="MobiDB-lite"/>
    </source>
</evidence>
<keyword evidence="3" id="KW-1185">Reference proteome</keyword>
<feature type="region of interest" description="Disordered" evidence="1">
    <location>
        <begin position="1"/>
        <end position="22"/>
    </location>
</feature>
<dbReference type="InterPro" id="IPR017524">
    <property type="entry name" value="SASP_thioredoxin-like"/>
</dbReference>
<dbReference type="EMBL" id="JAJNBZ010000002">
    <property type="protein sequence ID" value="MCE5168573.1"/>
    <property type="molecule type" value="Genomic_DNA"/>
</dbReference>
<comment type="caution">
    <text evidence="2">The sequence shown here is derived from an EMBL/GenBank/DDBJ whole genome shotgun (WGS) entry which is preliminary data.</text>
</comment>
<reference evidence="2 3" key="1">
    <citation type="submission" date="2021-11" db="EMBL/GenBank/DDBJ databases">
        <title>Draft genome sequence of Paenibacillus profundus YoMME, a new Gram-positive bacteria with exoelectrogenic properties.</title>
        <authorList>
            <person name="Hubenova Y."/>
            <person name="Hubenova E."/>
            <person name="Manasiev Y."/>
            <person name="Peykov S."/>
            <person name="Mitov M."/>
        </authorList>
    </citation>
    <scope>NUCLEOTIDE SEQUENCE [LARGE SCALE GENOMIC DNA]</scope>
    <source>
        <strain evidence="2 3">YoMME</strain>
    </source>
</reference>
<sequence>MAKPDNRANNAVRQQHVIDNTVQKLHQTDQYLSEHADEISVTEREALQAKNERRRSSIEGLAEERRDEISDAQS</sequence>
<evidence type="ECO:0000313" key="2">
    <source>
        <dbReference type="EMBL" id="MCE5168573.1"/>
    </source>
</evidence>
<evidence type="ECO:0000313" key="3">
    <source>
        <dbReference type="Proteomes" id="UP001199916"/>
    </source>
</evidence>
<proteinExistence type="predicted"/>
<accession>A0ABS8Y9M4</accession>
<feature type="region of interest" description="Disordered" evidence="1">
    <location>
        <begin position="44"/>
        <end position="74"/>
    </location>
</feature>
<dbReference type="Proteomes" id="UP001199916">
    <property type="component" value="Unassembled WGS sequence"/>
</dbReference>
<dbReference type="RefSeq" id="WP_019420040.1">
    <property type="nucleotide sequence ID" value="NZ_JAJNBZ010000002.1"/>
</dbReference>
<protein>
    <submittedName>
        <fullName evidence="2">Small acid-soluble spore protein Tlp</fullName>
    </submittedName>
</protein>
<dbReference type="Pfam" id="PF19824">
    <property type="entry name" value="Tlp"/>
    <property type="match status" value="1"/>
</dbReference>
<feature type="compositionally biased region" description="Polar residues" evidence="1">
    <location>
        <begin position="7"/>
        <end position="22"/>
    </location>
</feature>
<gene>
    <name evidence="2" type="ORF">LQV63_04505</name>
</gene>